<accession>A0ABR2A6F8</accession>
<reference evidence="2 3" key="1">
    <citation type="journal article" date="2024" name="G3 (Bethesda)">
        <title>Genome assembly of Hibiscus sabdariffa L. provides insights into metabolisms of medicinal natural products.</title>
        <authorList>
            <person name="Kim T."/>
        </authorList>
    </citation>
    <scope>NUCLEOTIDE SEQUENCE [LARGE SCALE GENOMIC DNA]</scope>
    <source>
        <strain evidence="2">TK-2024</strain>
        <tissue evidence="2">Old leaves</tissue>
    </source>
</reference>
<dbReference type="InterPro" id="IPR023674">
    <property type="entry name" value="Ribosomal_uL1-like"/>
</dbReference>
<name>A0ABR2A6F8_9ROSI</name>
<dbReference type="SUPFAM" id="SSF56808">
    <property type="entry name" value="Ribosomal protein L1"/>
    <property type="match status" value="1"/>
</dbReference>
<organism evidence="2 3">
    <name type="scientific">Hibiscus sabdariffa</name>
    <name type="common">roselle</name>
    <dbReference type="NCBI Taxonomy" id="183260"/>
    <lineage>
        <taxon>Eukaryota</taxon>
        <taxon>Viridiplantae</taxon>
        <taxon>Streptophyta</taxon>
        <taxon>Embryophyta</taxon>
        <taxon>Tracheophyta</taxon>
        <taxon>Spermatophyta</taxon>
        <taxon>Magnoliopsida</taxon>
        <taxon>eudicotyledons</taxon>
        <taxon>Gunneridae</taxon>
        <taxon>Pentapetalae</taxon>
        <taxon>rosids</taxon>
        <taxon>malvids</taxon>
        <taxon>Malvales</taxon>
        <taxon>Malvaceae</taxon>
        <taxon>Malvoideae</taxon>
        <taxon>Hibiscus</taxon>
    </lineage>
</organism>
<dbReference type="PANTHER" id="PTHR23105">
    <property type="entry name" value="RIBOSOMAL PROTEIN L7AE FAMILY MEMBER"/>
    <property type="match status" value="1"/>
</dbReference>
<dbReference type="InterPro" id="IPR016095">
    <property type="entry name" value="Ribosomal_uL1_3-a/b-sand"/>
</dbReference>
<evidence type="ECO:0000313" key="2">
    <source>
        <dbReference type="EMBL" id="KAK8488397.1"/>
    </source>
</evidence>
<dbReference type="InterPro" id="IPR028364">
    <property type="entry name" value="Ribosomal_uL1/biogenesis"/>
</dbReference>
<proteinExistence type="predicted"/>
<protein>
    <recommendedName>
        <fullName evidence="4">Ribosomal protein L1</fullName>
    </recommendedName>
</protein>
<evidence type="ECO:0000313" key="3">
    <source>
        <dbReference type="Proteomes" id="UP001472677"/>
    </source>
</evidence>
<evidence type="ECO:0008006" key="4">
    <source>
        <dbReference type="Google" id="ProtNLM"/>
    </source>
</evidence>
<dbReference type="Gene3D" id="3.40.50.790">
    <property type="match status" value="1"/>
</dbReference>
<keyword evidence="3" id="KW-1185">Reference proteome</keyword>
<feature type="region of interest" description="Disordered" evidence="1">
    <location>
        <begin position="264"/>
        <end position="308"/>
    </location>
</feature>
<dbReference type="InterPro" id="IPR050257">
    <property type="entry name" value="eL8/uL1-like"/>
</dbReference>
<dbReference type="EMBL" id="JBBPBM010001012">
    <property type="protein sequence ID" value="KAK8488397.1"/>
    <property type="molecule type" value="Genomic_DNA"/>
</dbReference>
<comment type="caution">
    <text evidence="2">The sequence shown here is derived from an EMBL/GenBank/DDBJ whole genome shotgun (WGS) entry which is preliminary data.</text>
</comment>
<sequence length="352" mass="39691">MVGTAARGAAMSTETAVERAVKALLKWRDSQSHLQKPQLLMEDELLYLIVSLKKIPQNPRVNPMKVPLPHPLIDPSTDPAELCMFIDDRPKSGITKDAVSKKIKAENIPITKVIKLSKLKTDYKPFEAKRKLCDSYHMFFADKRIIPLLPRLLGKQFFKKKKIPVPVDLKHKNWKEQIEKACSSAMLFLGSGTCCVVKVAKLSLGQKEIVENVQAAINGIAEVVPSKWGNVRSFHLKLLESLALPVYQAMPDLRLKILAEAEHPTSKEDKQEVEEVEGDASHQKKKKKKGRIHEVQYMDDQENINDSNFGADIKDEIATEDISTKKKKSALKKLSAIDMKVKDKKKKKRLAA</sequence>
<evidence type="ECO:0000256" key="1">
    <source>
        <dbReference type="SAM" id="MobiDB-lite"/>
    </source>
</evidence>
<dbReference type="CDD" id="cd00403">
    <property type="entry name" value="Ribosomal_L1"/>
    <property type="match status" value="1"/>
</dbReference>
<dbReference type="Proteomes" id="UP001472677">
    <property type="component" value="Unassembled WGS sequence"/>
</dbReference>
<dbReference type="Pfam" id="PF00687">
    <property type="entry name" value="Ribosomal_L1"/>
    <property type="match status" value="1"/>
</dbReference>
<gene>
    <name evidence="2" type="ORF">V6N12_020354</name>
</gene>